<evidence type="ECO:0000259" key="2">
    <source>
        <dbReference type="SMART" id="SM00829"/>
    </source>
</evidence>
<dbReference type="Gene3D" id="3.90.180.10">
    <property type="entry name" value="Medium-chain alcohol dehydrogenases, catalytic domain"/>
    <property type="match status" value="1"/>
</dbReference>
<evidence type="ECO:0000256" key="1">
    <source>
        <dbReference type="ARBA" id="ARBA00023002"/>
    </source>
</evidence>
<dbReference type="InterPro" id="IPR011032">
    <property type="entry name" value="GroES-like_sf"/>
</dbReference>
<protein>
    <submittedName>
        <fullName evidence="3">NADP-dependent oxidoreductase</fullName>
    </submittedName>
</protein>
<dbReference type="Gene3D" id="3.40.50.720">
    <property type="entry name" value="NAD(P)-binding Rossmann-like Domain"/>
    <property type="match status" value="1"/>
</dbReference>
<organism evidence="3 4">
    <name type="scientific">SAR92 clade bacterium H455</name>
    <dbReference type="NCBI Taxonomy" id="2974818"/>
    <lineage>
        <taxon>Bacteria</taxon>
        <taxon>Pseudomonadati</taxon>
        <taxon>Pseudomonadota</taxon>
        <taxon>Gammaproteobacteria</taxon>
        <taxon>Cellvibrionales</taxon>
        <taxon>Porticoccaceae</taxon>
        <taxon>SAR92 clade</taxon>
    </lineage>
</organism>
<dbReference type="SMART" id="SM00829">
    <property type="entry name" value="PKS_ER"/>
    <property type="match status" value="1"/>
</dbReference>
<evidence type="ECO:0000313" key="3">
    <source>
        <dbReference type="EMBL" id="UVW34643.1"/>
    </source>
</evidence>
<dbReference type="Pfam" id="PF00107">
    <property type="entry name" value="ADH_zinc_N"/>
    <property type="match status" value="1"/>
</dbReference>
<dbReference type="InterPro" id="IPR020843">
    <property type="entry name" value="ER"/>
</dbReference>
<sequence>MSINYKQYYLHQRPVGATTDSDVKVRTVEVDGLTDGQLLIKNEYFSLDPAIRGWMSDEPSYMPPIELGDVIRSSTVGTVIESKHPDFAAGDVVYGLNGWEQYSVSDGYFLTKVPEDNQFPLHYYLSAFGAVGLTAYFGITDAAQLKPGDTLLMSAAAGAVGSLGGQLAKNMGCRVVGLAGSDEKCQWLTDDLGFDAAINYKTERGNLNAAISAACPDGVDVYFDNVGGEILDAALLNINSNARIVFCGSISSYNASEPVPGPYNWWQILAKSATVQGFLISNYFPEFEAGAAAIAELLTADKLQFKYEIVDGFDNTLSAFHKLFDGSNKGKLMLKV</sequence>
<dbReference type="InterPro" id="IPR045010">
    <property type="entry name" value="MDR_fam"/>
</dbReference>
<dbReference type="Pfam" id="PF16884">
    <property type="entry name" value="ADH_N_2"/>
    <property type="match status" value="1"/>
</dbReference>
<dbReference type="EMBL" id="CP103416">
    <property type="protein sequence ID" value="UVW34643.1"/>
    <property type="molecule type" value="Genomic_DNA"/>
</dbReference>
<dbReference type="Proteomes" id="UP001059934">
    <property type="component" value="Chromosome"/>
</dbReference>
<name>A0ABY5TLB3_9GAMM</name>
<dbReference type="InterPro" id="IPR041694">
    <property type="entry name" value="ADH_N_2"/>
</dbReference>
<dbReference type="CDD" id="cd05288">
    <property type="entry name" value="PGDH"/>
    <property type="match status" value="1"/>
</dbReference>
<proteinExistence type="predicted"/>
<keyword evidence="1" id="KW-0560">Oxidoreductase</keyword>
<dbReference type="PANTHER" id="PTHR43205:SF42">
    <property type="entry name" value="ALCOHOL DEHYDROGENASE, ZINC-CONTAINING (AFU_ORTHOLOGUE AFUA_7G04530)"/>
    <property type="match status" value="1"/>
</dbReference>
<dbReference type="InterPro" id="IPR036291">
    <property type="entry name" value="NAD(P)-bd_dom_sf"/>
</dbReference>
<evidence type="ECO:0000313" key="4">
    <source>
        <dbReference type="Proteomes" id="UP001059934"/>
    </source>
</evidence>
<dbReference type="PANTHER" id="PTHR43205">
    <property type="entry name" value="PROSTAGLANDIN REDUCTASE"/>
    <property type="match status" value="1"/>
</dbReference>
<gene>
    <name evidence="3" type="ORF">NYF23_11575</name>
</gene>
<feature type="domain" description="Enoyl reductase (ER)" evidence="2">
    <location>
        <begin position="18"/>
        <end position="334"/>
    </location>
</feature>
<accession>A0ABY5TLB3</accession>
<dbReference type="SUPFAM" id="SSF50129">
    <property type="entry name" value="GroES-like"/>
    <property type="match status" value="1"/>
</dbReference>
<dbReference type="InterPro" id="IPR013149">
    <property type="entry name" value="ADH-like_C"/>
</dbReference>
<keyword evidence="4" id="KW-1185">Reference proteome</keyword>
<reference evidence="3" key="1">
    <citation type="submission" date="2022-08" db="EMBL/GenBank/DDBJ databases">
        <title>Catabolic pathway analysis in culturable SAR92 clade bacteria reveals their overlooked roles in DMSP degradation in coastal seas.</title>
        <authorList>
            <person name="He X."/>
            <person name="Zhang X."/>
            <person name="Zhang Y."/>
        </authorList>
    </citation>
    <scope>NUCLEOTIDE SEQUENCE</scope>
    <source>
        <strain evidence="3">H455</strain>
    </source>
</reference>
<dbReference type="SUPFAM" id="SSF51735">
    <property type="entry name" value="NAD(P)-binding Rossmann-fold domains"/>
    <property type="match status" value="1"/>
</dbReference>